<name>A0ABT3GFK0_9BACT</name>
<evidence type="ECO:0000313" key="2">
    <source>
        <dbReference type="Proteomes" id="UP001320876"/>
    </source>
</evidence>
<comment type="caution">
    <text evidence="1">The sequence shown here is derived from an EMBL/GenBank/DDBJ whole genome shotgun (WGS) entry which is preliminary data.</text>
</comment>
<protein>
    <submittedName>
        <fullName evidence="1">Uncharacterized protein</fullName>
    </submittedName>
</protein>
<evidence type="ECO:0000313" key="1">
    <source>
        <dbReference type="EMBL" id="MCW1922387.1"/>
    </source>
</evidence>
<organism evidence="1 2">
    <name type="scientific">Luteolibacter arcticus</name>
    <dbReference type="NCBI Taxonomy" id="1581411"/>
    <lineage>
        <taxon>Bacteria</taxon>
        <taxon>Pseudomonadati</taxon>
        <taxon>Verrucomicrobiota</taxon>
        <taxon>Verrucomicrobiia</taxon>
        <taxon>Verrucomicrobiales</taxon>
        <taxon>Verrucomicrobiaceae</taxon>
        <taxon>Luteolibacter</taxon>
    </lineage>
</organism>
<sequence length="126" mass="13902">MSFSHPLRNDPSAARLISLAKLAMAAEVDPRDTHGPYVIMQTGYVPGDLTMNAADYLLGRSGSWLAFHWFIRLPVPERRAEFVFGTVTEVMVLLEDLAGTVQVMTADGIVHDATPDEEWHQAMFGG</sequence>
<dbReference type="EMBL" id="JAPDDT010000002">
    <property type="protein sequence ID" value="MCW1922387.1"/>
    <property type="molecule type" value="Genomic_DNA"/>
</dbReference>
<keyword evidence="2" id="KW-1185">Reference proteome</keyword>
<proteinExistence type="predicted"/>
<reference evidence="1 2" key="1">
    <citation type="submission" date="2022-10" db="EMBL/GenBank/DDBJ databases">
        <title>Luteolibacter arcticus strain CCTCC AB 2014275, whole genome shotgun sequencing project.</title>
        <authorList>
            <person name="Zhao G."/>
            <person name="Shen L."/>
        </authorList>
    </citation>
    <scope>NUCLEOTIDE SEQUENCE [LARGE SCALE GENOMIC DNA]</scope>
    <source>
        <strain evidence="1 2">CCTCC AB 2014275</strain>
    </source>
</reference>
<gene>
    <name evidence="1" type="ORF">OKA05_07465</name>
</gene>
<accession>A0ABT3GFK0</accession>
<dbReference type="Proteomes" id="UP001320876">
    <property type="component" value="Unassembled WGS sequence"/>
</dbReference>
<dbReference type="RefSeq" id="WP_264486496.1">
    <property type="nucleotide sequence ID" value="NZ_JAPDDT010000002.1"/>
</dbReference>